<dbReference type="AlphaFoldDB" id="A0A290HTH9"/>
<dbReference type="OrthoDB" id="9836097at2"/>
<feature type="chain" id="PRO_5012516110" evidence="1">
    <location>
        <begin position="24"/>
        <end position="193"/>
    </location>
</feature>
<reference evidence="3" key="1">
    <citation type="submission" date="2017-09" db="EMBL/GenBank/DDBJ databases">
        <title>The complete genome of Sulfurospirillum sp. JPD-1.</title>
        <authorList>
            <person name="Goris T."/>
        </authorList>
    </citation>
    <scope>NUCLEOTIDE SEQUENCE [LARGE SCALE GENOMIC DNA]</scope>
    <source>
        <strain evidence="3">JPD-1</strain>
    </source>
</reference>
<keyword evidence="1" id="KW-0732">Signal</keyword>
<accession>A0A290HTH9</accession>
<sequence>MIRRAFLKGSVAAVAAVCAPLSAEGFISDSSSQKKIAFVSKTAGETGYINALSQGHSTKTDDLVVLGSDKLQNLTTFSEVMEKNKGALICGLLEQSDYMLLHHIAALNGAKFISETTHTPADMGTRHTENSFLTLSVKKAFDQFVDVNTNHYGMVLSSYHALGLNTTLTDAKQMSFVSNHTDKNAFVSFILNA</sequence>
<evidence type="ECO:0000256" key="1">
    <source>
        <dbReference type="SAM" id="SignalP"/>
    </source>
</evidence>
<feature type="signal peptide" evidence="1">
    <location>
        <begin position="1"/>
        <end position="23"/>
    </location>
</feature>
<dbReference type="EMBL" id="CP023275">
    <property type="protein sequence ID" value="ATB69136.1"/>
    <property type="molecule type" value="Genomic_DNA"/>
</dbReference>
<dbReference type="RefSeq" id="WP_096046259.1">
    <property type="nucleotide sequence ID" value="NZ_CP023275.1"/>
</dbReference>
<protein>
    <submittedName>
        <fullName evidence="2">Uncharacterized protein</fullName>
    </submittedName>
</protein>
<proteinExistence type="predicted"/>
<evidence type="ECO:0000313" key="3">
    <source>
        <dbReference type="Proteomes" id="UP000217349"/>
    </source>
</evidence>
<name>A0A290HTH9_9BACT</name>
<organism evidence="2 3">
    <name type="scientific">Sulfurospirillum diekertiae</name>
    <dbReference type="NCBI Taxonomy" id="1854492"/>
    <lineage>
        <taxon>Bacteria</taxon>
        <taxon>Pseudomonadati</taxon>
        <taxon>Campylobacterota</taxon>
        <taxon>Epsilonproteobacteria</taxon>
        <taxon>Campylobacterales</taxon>
        <taxon>Sulfurospirillaceae</taxon>
        <taxon>Sulfurospirillum</taxon>
    </lineage>
</organism>
<gene>
    <name evidence="2" type="ORF">SJPD1_1024</name>
</gene>
<dbReference type="Proteomes" id="UP000217349">
    <property type="component" value="Chromosome"/>
</dbReference>
<dbReference type="KEGG" id="sulj:SJPD1_1024"/>
<evidence type="ECO:0000313" key="2">
    <source>
        <dbReference type="EMBL" id="ATB69136.1"/>
    </source>
</evidence>